<dbReference type="Proteomes" id="UP000198850">
    <property type="component" value="Unassembled WGS sequence"/>
</dbReference>
<sequence length="135" mass="15251">MKDQMITTHRIKPLIILECTACPRLALAEGAEGTKAICSGLTDIQWFSDYIFPGEPSNFSPVTMAVTSVRTGKDANADECYFTVEISYDESYTTEKVLSTIRRWTYCKFTIREDTHSSTEPEDYVSRLASGMLFH</sequence>
<reference evidence="1 2" key="1">
    <citation type="submission" date="2016-10" db="EMBL/GenBank/DDBJ databases">
        <authorList>
            <person name="de Groot N.N."/>
        </authorList>
    </citation>
    <scope>NUCLEOTIDE SEQUENCE [LARGE SCALE GENOMIC DNA]</scope>
    <source>
        <strain evidence="1 2">DSM 19033</strain>
    </source>
</reference>
<dbReference type="AlphaFoldDB" id="A0A1H4CQ16"/>
<keyword evidence="2" id="KW-1185">Reference proteome</keyword>
<dbReference type="STRING" id="425514.SAMN05443550_104135"/>
<dbReference type="EMBL" id="FNRA01000004">
    <property type="protein sequence ID" value="SEA62433.1"/>
    <property type="molecule type" value="Genomic_DNA"/>
</dbReference>
<accession>A0A1H4CQ16</accession>
<dbReference type="Gene3D" id="3.30.70.360">
    <property type="match status" value="1"/>
</dbReference>
<evidence type="ECO:0000313" key="2">
    <source>
        <dbReference type="Proteomes" id="UP000198850"/>
    </source>
</evidence>
<name>A0A1H4CQ16_9SPHI</name>
<evidence type="ECO:0000313" key="1">
    <source>
        <dbReference type="EMBL" id="SEA62433.1"/>
    </source>
</evidence>
<protein>
    <submittedName>
        <fullName evidence="1">Uncharacterized protein</fullName>
    </submittedName>
</protein>
<gene>
    <name evidence="1" type="ORF">SAMN05443550_104135</name>
</gene>
<proteinExistence type="predicted"/>
<organism evidence="1 2">
    <name type="scientific">Pedobacter hartonius</name>
    <dbReference type="NCBI Taxonomy" id="425514"/>
    <lineage>
        <taxon>Bacteria</taxon>
        <taxon>Pseudomonadati</taxon>
        <taxon>Bacteroidota</taxon>
        <taxon>Sphingobacteriia</taxon>
        <taxon>Sphingobacteriales</taxon>
        <taxon>Sphingobacteriaceae</taxon>
        <taxon>Pedobacter</taxon>
    </lineage>
</organism>